<sequence>MAFWVPMKGKAMNIMFHSCNGFGLNVDNSDDLSGPDPLWRDVLNTHQARPFHVMVGGGGQIFNDSVLHRCQRFREWYETRNALEKYSSPFSSEMQAELEEYYLAQYCKWFSQGLFSLAASQIPMVNILDDHEVIDGYGSYPRRAMDSPVFSGLGAVAFKYYMLFQHQSVVDETEASEPSWILGAAPGPYIKEYSRNVIVDLGSRISLLAVDCRTERTELDIIAEETWEKIMDRCYKDVKSGSTEHLLVVLPVPIAYPRMVWLENILSSRLMRPVKAVGKTGVLGAKLNQLDSGGDALDDLSDHWTAKAHKGERRDVVEQLQDLAAIKSVRVTILRLRGGGDPEYEQGDEAAFTARPMRSARPLSPEDISGNFVPKPFHRTPTGLSTKQRKRADDFAVDLEGGLDISLNVEVNPKDPAGITVPYRILVPRLFHDEDDEKKHNALLASEQPSGFKRLLSFRETAYHKRKRHTSRASLFSPQTSPPELLPIAPNEERYGYDTVSSGDRYDSQGDVLDVRLDAAQSIDEGFLFLVRFFMDIGHYKDPALNTADSFCAGLGLHIIVTYPLRRRARINVHLGV</sequence>
<dbReference type="CDD" id="cd07389">
    <property type="entry name" value="MPP_PhoD"/>
    <property type="match status" value="1"/>
</dbReference>
<comment type="caution">
    <text evidence="3">The sequence shown here is derived from an EMBL/GenBank/DDBJ whole genome shotgun (WGS) entry which is preliminary data.</text>
</comment>
<dbReference type="OrthoDB" id="9999821at2759"/>
<dbReference type="AlphaFoldDB" id="A0A9P1H9H2"/>
<dbReference type="EMBL" id="CALLCH030000019">
    <property type="protein sequence ID" value="CAI4219364.1"/>
    <property type="molecule type" value="Genomic_DNA"/>
</dbReference>
<feature type="domain" description="PhoD-like phosphatase" evidence="2">
    <location>
        <begin position="274"/>
        <end position="334"/>
    </location>
</feature>
<keyword evidence="4" id="KW-1185">Reference proteome</keyword>
<accession>A0A9P1H9H2</accession>
<dbReference type="PANTHER" id="PTHR46689:SF1">
    <property type="entry name" value="PHOD-LIKE PHOSPHATASE DOMAIN-CONTAINING PROTEIN"/>
    <property type="match status" value="1"/>
</dbReference>
<feature type="domain" description="PhoD-like phosphatase" evidence="2">
    <location>
        <begin position="12"/>
        <end position="266"/>
    </location>
</feature>
<dbReference type="PANTHER" id="PTHR46689">
    <property type="entry name" value="MEMBRANE PROTEIN, PUTATIVE-RELATED"/>
    <property type="match status" value="1"/>
</dbReference>
<dbReference type="Pfam" id="PF19050">
    <property type="entry name" value="PhoD_2"/>
    <property type="match status" value="2"/>
</dbReference>
<evidence type="ECO:0000259" key="2">
    <source>
        <dbReference type="Pfam" id="PF19050"/>
    </source>
</evidence>
<gene>
    <name evidence="3" type="ORF">PPNO1_LOCUS8930</name>
</gene>
<evidence type="ECO:0000313" key="3">
    <source>
        <dbReference type="EMBL" id="CAI4219364.1"/>
    </source>
</evidence>
<dbReference type="InterPro" id="IPR043904">
    <property type="entry name" value="PhoD_2-like"/>
</dbReference>
<protein>
    <recommendedName>
        <fullName evidence="2">PhoD-like phosphatase domain-containing protein</fullName>
    </recommendedName>
</protein>
<feature type="region of interest" description="Disordered" evidence="1">
    <location>
        <begin position="360"/>
        <end position="389"/>
    </location>
</feature>
<dbReference type="Gene3D" id="3.60.21.70">
    <property type="entry name" value="PhoD-like phosphatase"/>
    <property type="match status" value="1"/>
</dbReference>
<evidence type="ECO:0000313" key="4">
    <source>
        <dbReference type="Proteomes" id="UP000838763"/>
    </source>
</evidence>
<reference evidence="3" key="1">
    <citation type="submission" date="2022-11" db="EMBL/GenBank/DDBJ databases">
        <authorList>
            <person name="Scott C."/>
            <person name="Bruce N."/>
        </authorList>
    </citation>
    <scope>NUCLEOTIDE SEQUENCE</scope>
</reference>
<dbReference type="Proteomes" id="UP000838763">
    <property type="component" value="Unassembled WGS sequence"/>
</dbReference>
<dbReference type="InterPro" id="IPR038607">
    <property type="entry name" value="PhoD-like_sf"/>
</dbReference>
<name>A0A9P1H9H2_9PEZI</name>
<dbReference type="GO" id="GO:0016020">
    <property type="term" value="C:membrane"/>
    <property type="evidence" value="ECO:0007669"/>
    <property type="project" value="TreeGrafter"/>
</dbReference>
<dbReference type="InterPro" id="IPR018946">
    <property type="entry name" value="PhoD-like_MPP"/>
</dbReference>
<organism evidence="3 4">
    <name type="scientific">Parascedosporium putredinis</name>
    <dbReference type="NCBI Taxonomy" id="1442378"/>
    <lineage>
        <taxon>Eukaryota</taxon>
        <taxon>Fungi</taxon>
        <taxon>Dikarya</taxon>
        <taxon>Ascomycota</taxon>
        <taxon>Pezizomycotina</taxon>
        <taxon>Sordariomycetes</taxon>
        <taxon>Hypocreomycetidae</taxon>
        <taxon>Microascales</taxon>
        <taxon>Microascaceae</taxon>
        <taxon>Parascedosporium</taxon>
    </lineage>
</organism>
<proteinExistence type="predicted"/>
<evidence type="ECO:0000256" key="1">
    <source>
        <dbReference type="SAM" id="MobiDB-lite"/>
    </source>
</evidence>